<evidence type="ECO:0000313" key="2">
    <source>
        <dbReference type="Proteomes" id="UP000196138"/>
    </source>
</evidence>
<sequence length="122" mass="13801">MSDLGITEIKAFLPSRDYALSQRFYQDLGFTRASEGGGVAYFHRGHASFLLGDFRPEGPLYLHLLVQDVEVWWQHVHGCAVARTYADQGVTLSAIEQQAWRMRDFVLTDPAGVVWRIGQNTD</sequence>
<protein>
    <submittedName>
        <fullName evidence="1">Glyoxalase</fullName>
    </submittedName>
</protein>
<accession>A0A1Y0ESD8</accession>
<name>A0A1Y0ESD8_9BURK</name>
<dbReference type="Proteomes" id="UP000196138">
    <property type="component" value="Chromosome"/>
</dbReference>
<dbReference type="RefSeq" id="WP_087283958.1">
    <property type="nucleotide sequence ID" value="NZ_CP021455.1"/>
</dbReference>
<dbReference type="InterPro" id="IPR029068">
    <property type="entry name" value="Glyas_Bleomycin-R_OHBP_Dase"/>
</dbReference>
<dbReference type="SUPFAM" id="SSF54593">
    <property type="entry name" value="Glyoxalase/Bleomycin resistance protein/Dihydroxybiphenyl dioxygenase"/>
    <property type="match status" value="1"/>
</dbReference>
<dbReference type="Gene3D" id="3.10.180.10">
    <property type="entry name" value="2,3-Dihydroxybiphenyl 1,2-Dioxygenase, domain 1"/>
    <property type="match status" value="1"/>
</dbReference>
<gene>
    <name evidence="1" type="ORF">CCO03_01750</name>
</gene>
<proteinExistence type="predicted"/>
<dbReference type="AlphaFoldDB" id="A0A1Y0ESD8"/>
<reference evidence="1 2" key="1">
    <citation type="submission" date="2017-05" db="EMBL/GenBank/DDBJ databases">
        <authorList>
            <person name="Song R."/>
            <person name="Chenine A.L."/>
            <person name="Ruprecht R.M."/>
        </authorList>
    </citation>
    <scope>NUCLEOTIDE SEQUENCE [LARGE SCALE GENOMIC DNA]</scope>
    <source>
        <strain evidence="1 2">DSM 26136</strain>
    </source>
</reference>
<evidence type="ECO:0000313" key="1">
    <source>
        <dbReference type="EMBL" id="ARU06577.1"/>
    </source>
</evidence>
<dbReference type="KEGG" id="cser:CCO03_01750"/>
<keyword evidence="2" id="KW-1185">Reference proteome</keyword>
<dbReference type="EMBL" id="CP021455">
    <property type="protein sequence ID" value="ARU06577.1"/>
    <property type="molecule type" value="Genomic_DNA"/>
</dbReference>
<organism evidence="1 2">
    <name type="scientific">Comamonas serinivorans</name>
    <dbReference type="NCBI Taxonomy" id="1082851"/>
    <lineage>
        <taxon>Bacteria</taxon>
        <taxon>Pseudomonadati</taxon>
        <taxon>Pseudomonadota</taxon>
        <taxon>Betaproteobacteria</taxon>
        <taxon>Burkholderiales</taxon>
        <taxon>Comamonadaceae</taxon>
        <taxon>Comamonas</taxon>
    </lineage>
</organism>
<dbReference type="OrthoDB" id="674527at2"/>